<dbReference type="OrthoDB" id="642085at2759"/>
<dbReference type="InterPro" id="IPR004367">
    <property type="entry name" value="Cyclin_C-dom"/>
</dbReference>
<dbReference type="Gramene" id="HORVU.MOREX.r3.6HG0593230.1">
    <property type="protein sequence ID" value="HORVU.MOREX.r3.6HG0593230.1.CDS1"/>
    <property type="gene ID" value="HORVU.MOREX.r3.6HG0593230"/>
</dbReference>
<dbReference type="GeneID" id="123405480"/>
<dbReference type="Proteomes" id="UP000011116">
    <property type="component" value="Chromosome 6H"/>
</dbReference>
<dbReference type="SMART" id="SM01332">
    <property type="entry name" value="Cyclin_C"/>
    <property type="match status" value="1"/>
</dbReference>
<evidence type="ECO:0000259" key="5">
    <source>
        <dbReference type="SMART" id="SM00385"/>
    </source>
</evidence>
<dbReference type="InterPro" id="IPR048258">
    <property type="entry name" value="Cyclins_cyclin-box"/>
</dbReference>
<dbReference type="GO" id="GO:0016538">
    <property type="term" value="F:cyclin-dependent protein serine/threonine kinase regulator activity"/>
    <property type="evidence" value="ECO:0000318"/>
    <property type="project" value="GO_Central"/>
</dbReference>
<gene>
    <name evidence="7" type="primary">LOC123405480</name>
</gene>
<keyword evidence="1" id="KW-0132">Cell division</keyword>
<protein>
    <recommendedName>
        <fullName evidence="9">Cyclin N-terminal domain-containing protein</fullName>
    </recommendedName>
</protein>
<dbReference type="InterPro" id="IPR036915">
    <property type="entry name" value="Cyclin-like_sf"/>
</dbReference>
<sequence>MAVMDPFTVDLLSGPSLPGAFSCAAGDHVEFDDAYLRAIGALPPLPSVHFAPNHAVALEDFVELYASALDDHLFHPPFEVPGPSLLPDRVVPDSKNSARRPHLSDHEFAPTPVDHAAALECSVELPATCELYAAALDAHLLHPSFELPAPSLLPDRVFPDSKNSATRPWLSDYDIDIDIDFNLREMEKNVEGRPLPDYLKTVQGDRMSPSMRATLVFWMDDFTRYYNLAPGTLHRAVSYVDRVLSTRTLSAARIHMEYELRLLSATAVFTAAKYEEQRTRFKVNAAKIADDCGFATSKEVTDMECQMLAALRYELSGPTAYTFVDHFTRYGNGERDLEVQKLAHQLAETSLVDYRCLQLMPSAVAASAVFLARLILNPTASQVHKWNREFTALTGYTPTDLILGIDSLYMMNPDPRFVVLPQFLLE</sequence>
<dbReference type="GO" id="GO:0005634">
    <property type="term" value="C:nucleus"/>
    <property type="evidence" value="ECO:0000318"/>
    <property type="project" value="GO_Central"/>
</dbReference>
<evidence type="ECO:0008006" key="9">
    <source>
        <dbReference type="Google" id="ProtNLM"/>
    </source>
</evidence>
<dbReference type="GO" id="GO:0051301">
    <property type="term" value="P:cell division"/>
    <property type="evidence" value="ECO:0007669"/>
    <property type="project" value="UniProtKB-KW"/>
</dbReference>
<evidence type="ECO:0000256" key="2">
    <source>
        <dbReference type="ARBA" id="ARBA00023127"/>
    </source>
</evidence>
<dbReference type="GO" id="GO:0000307">
    <property type="term" value="C:cyclin-dependent protein kinase holoenzyme complex"/>
    <property type="evidence" value="ECO:0000318"/>
    <property type="project" value="GO_Central"/>
</dbReference>
<dbReference type="PROSITE" id="PS00292">
    <property type="entry name" value="CYCLINS"/>
    <property type="match status" value="1"/>
</dbReference>
<dbReference type="Pfam" id="PF02984">
    <property type="entry name" value="Cyclin_C"/>
    <property type="match status" value="1"/>
</dbReference>
<dbReference type="GO" id="GO:0005737">
    <property type="term" value="C:cytoplasm"/>
    <property type="evidence" value="ECO:0000318"/>
    <property type="project" value="GO_Central"/>
</dbReference>
<feature type="domain" description="Cyclin C-terminal" evidence="6">
    <location>
        <begin position="318"/>
        <end position="421"/>
    </location>
</feature>
<keyword evidence="8" id="KW-1185">Reference proteome</keyword>
<dbReference type="PANTHER" id="PTHR10177">
    <property type="entry name" value="CYCLINS"/>
    <property type="match status" value="1"/>
</dbReference>
<organism evidence="7 8">
    <name type="scientific">Hordeum vulgare subsp. vulgare</name>
    <name type="common">Domesticated barley</name>
    <dbReference type="NCBI Taxonomy" id="112509"/>
    <lineage>
        <taxon>Eukaryota</taxon>
        <taxon>Viridiplantae</taxon>
        <taxon>Streptophyta</taxon>
        <taxon>Embryophyta</taxon>
        <taxon>Tracheophyta</taxon>
        <taxon>Spermatophyta</taxon>
        <taxon>Magnoliopsida</taxon>
        <taxon>Liliopsida</taxon>
        <taxon>Poales</taxon>
        <taxon>Poaceae</taxon>
        <taxon>BOP clade</taxon>
        <taxon>Pooideae</taxon>
        <taxon>Triticodae</taxon>
        <taxon>Triticeae</taxon>
        <taxon>Hordeinae</taxon>
        <taxon>Hordeum</taxon>
    </lineage>
</organism>
<evidence type="ECO:0000256" key="3">
    <source>
        <dbReference type="ARBA" id="ARBA00023306"/>
    </source>
</evidence>
<evidence type="ECO:0000313" key="8">
    <source>
        <dbReference type="Proteomes" id="UP000011116"/>
    </source>
</evidence>
<dbReference type="SUPFAM" id="SSF47954">
    <property type="entry name" value="Cyclin-like"/>
    <property type="match status" value="2"/>
</dbReference>
<comment type="similarity">
    <text evidence="4">Belongs to the cyclin family.</text>
</comment>
<dbReference type="SMR" id="A0A8I6YUX0"/>
<reference evidence="7" key="2">
    <citation type="submission" date="2020-10" db="EMBL/GenBank/DDBJ databases">
        <authorList>
            <person name="Scholz U."/>
            <person name="Mascher M."/>
            <person name="Fiebig A."/>
        </authorList>
    </citation>
    <scope>NUCLEOTIDE SEQUENCE [LARGE SCALE GENOMIC DNA]</scope>
    <source>
        <strain evidence="7">cv. Morex</strain>
    </source>
</reference>
<name>A0A8I6YUX0_HORVV</name>
<dbReference type="KEGG" id="hvg:123405480"/>
<evidence type="ECO:0000256" key="4">
    <source>
        <dbReference type="RuleBase" id="RU000383"/>
    </source>
</evidence>
<dbReference type="InterPro" id="IPR039361">
    <property type="entry name" value="Cyclin"/>
</dbReference>
<dbReference type="Gene3D" id="1.10.472.10">
    <property type="entry name" value="Cyclin-like"/>
    <property type="match status" value="2"/>
</dbReference>
<keyword evidence="3" id="KW-0131">Cell cycle</keyword>
<evidence type="ECO:0000256" key="1">
    <source>
        <dbReference type="ARBA" id="ARBA00022618"/>
    </source>
</evidence>
<feature type="domain" description="Cyclin-like" evidence="5">
    <location>
        <begin position="217"/>
        <end position="309"/>
    </location>
</feature>
<accession>A0A8I6YUX0</accession>
<dbReference type="GO" id="GO:0000082">
    <property type="term" value="P:G1/S transition of mitotic cell cycle"/>
    <property type="evidence" value="ECO:0000318"/>
    <property type="project" value="GO_Central"/>
</dbReference>
<proteinExistence type="inferred from homology"/>
<feature type="domain" description="Cyclin-like" evidence="5">
    <location>
        <begin position="322"/>
        <end position="410"/>
    </location>
</feature>
<dbReference type="InterPro" id="IPR013763">
    <property type="entry name" value="Cyclin-like_dom"/>
</dbReference>
<dbReference type="Pfam" id="PF00134">
    <property type="entry name" value="Cyclin_N"/>
    <property type="match status" value="1"/>
</dbReference>
<reference evidence="8" key="1">
    <citation type="journal article" date="2012" name="Nature">
        <title>A physical, genetic and functional sequence assembly of the barley genome.</title>
        <authorList>
            <consortium name="The International Barley Genome Sequencing Consortium"/>
            <person name="Mayer K.F."/>
            <person name="Waugh R."/>
            <person name="Brown J.W."/>
            <person name="Schulman A."/>
            <person name="Langridge P."/>
            <person name="Platzer M."/>
            <person name="Fincher G.B."/>
            <person name="Muehlbauer G.J."/>
            <person name="Sato K."/>
            <person name="Close T.J."/>
            <person name="Wise R.P."/>
            <person name="Stein N."/>
        </authorList>
    </citation>
    <scope>NUCLEOTIDE SEQUENCE [LARGE SCALE GENOMIC DNA]</scope>
    <source>
        <strain evidence="8">cv. Morex</strain>
    </source>
</reference>
<keyword evidence="2 4" id="KW-0195">Cyclin</keyword>
<evidence type="ECO:0000259" key="6">
    <source>
        <dbReference type="SMART" id="SM01332"/>
    </source>
</evidence>
<dbReference type="SMART" id="SM00385">
    <property type="entry name" value="CYCLIN"/>
    <property type="match status" value="2"/>
</dbReference>
<dbReference type="EnsemblPlants" id="HORVU.MOREX.r3.6HG0593230.1">
    <property type="protein sequence ID" value="HORVU.MOREX.r3.6HG0593230.1.CDS1"/>
    <property type="gene ID" value="HORVU.MOREX.r3.6HG0593230"/>
</dbReference>
<reference evidence="7" key="3">
    <citation type="submission" date="2022-01" db="UniProtKB">
        <authorList>
            <consortium name="EnsemblPlants"/>
        </authorList>
    </citation>
    <scope>IDENTIFICATION</scope>
    <source>
        <strain evidence="7">subsp. vulgare</strain>
    </source>
</reference>
<evidence type="ECO:0000313" key="7">
    <source>
        <dbReference type="EnsemblPlants" id="HORVU.MOREX.r3.6HG0593230.1.CDS1"/>
    </source>
</evidence>
<dbReference type="RefSeq" id="XP_044955084.1">
    <property type="nucleotide sequence ID" value="XM_045099149.1"/>
</dbReference>
<dbReference type="InterPro" id="IPR006671">
    <property type="entry name" value="Cyclin_N"/>
</dbReference>
<dbReference type="AlphaFoldDB" id="A0A8I6YUX0"/>